<proteinExistence type="predicted"/>
<dbReference type="GeneID" id="55585215"/>
<accession>A0A4P2VF53</accession>
<sequence length="50" mass="5614">MVLGALVEGRTARNAVYSSEVPPDPSPRRHRRIEGFTTFITGLPVPDYMR</sequence>
<dbReference type="RefSeq" id="WP_174448987.1">
    <property type="nucleotide sequence ID" value="NZ_AP018732.1"/>
</dbReference>
<dbReference type="KEGG" id="ccai:NAS2_1404"/>
<reference evidence="1 2" key="1">
    <citation type="journal article" date="2019" name="ISME J.">
        <title>Isolation and characterization of a thermophilic sulfur- and iron-reducing thaumarchaeote from a terrestrial acidic hot spring.</title>
        <authorList>
            <person name="Kato S."/>
            <person name="Itoh T."/>
            <person name="Yuki M."/>
            <person name="Nagamori M."/>
            <person name="Ohnishi M."/>
            <person name="Uematsu K."/>
            <person name="Suzuki K."/>
            <person name="Takashina T."/>
            <person name="Ohkuma M."/>
        </authorList>
    </citation>
    <scope>NUCLEOTIDE SEQUENCE [LARGE SCALE GENOMIC DNA]</scope>
    <source>
        <strain evidence="1 2">NAS-02</strain>
    </source>
</reference>
<protein>
    <submittedName>
        <fullName evidence="1">Uncharacterized protein</fullName>
    </submittedName>
</protein>
<name>A0A4P2VF53_9ARCH</name>
<dbReference type="Proteomes" id="UP000509448">
    <property type="component" value="Chromosome"/>
</dbReference>
<gene>
    <name evidence="1" type="ORF">NAS2_1404</name>
</gene>
<keyword evidence="2" id="KW-1185">Reference proteome</keyword>
<organism evidence="1 2">
    <name type="scientific">Conexivisphaera calida</name>
    <dbReference type="NCBI Taxonomy" id="1874277"/>
    <lineage>
        <taxon>Archaea</taxon>
        <taxon>Nitrososphaerota</taxon>
        <taxon>Conexivisphaeria</taxon>
        <taxon>Conexivisphaerales</taxon>
        <taxon>Conexivisphaeraceae</taxon>
        <taxon>Conexivisphaera</taxon>
    </lineage>
</organism>
<evidence type="ECO:0000313" key="1">
    <source>
        <dbReference type="EMBL" id="BBE42791.1"/>
    </source>
</evidence>
<dbReference type="EMBL" id="AP018732">
    <property type="protein sequence ID" value="BBE42791.1"/>
    <property type="molecule type" value="Genomic_DNA"/>
</dbReference>
<evidence type="ECO:0000313" key="2">
    <source>
        <dbReference type="Proteomes" id="UP000509448"/>
    </source>
</evidence>
<dbReference type="AlphaFoldDB" id="A0A4P2VF53"/>